<evidence type="ECO:0008006" key="4">
    <source>
        <dbReference type="Google" id="ProtNLM"/>
    </source>
</evidence>
<keyword evidence="3" id="KW-1185">Reference proteome</keyword>
<proteinExistence type="predicted"/>
<feature type="chain" id="PRO_5013229624" description="Lipocalin-like domain-containing protein" evidence="1">
    <location>
        <begin position="21"/>
        <end position="249"/>
    </location>
</feature>
<accession>A0A1V9FWC6</accession>
<dbReference type="Proteomes" id="UP000192796">
    <property type="component" value="Unassembled WGS sequence"/>
</dbReference>
<organism evidence="2 3">
    <name type="scientific">Niastella vici</name>
    <dbReference type="NCBI Taxonomy" id="1703345"/>
    <lineage>
        <taxon>Bacteria</taxon>
        <taxon>Pseudomonadati</taxon>
        <taxon>Bacteroidota</taxon>
        <taxon>Chitinophagia</taxon>
        <taxon>Chitinophagales</taxon>
        <taxon>Chitinophagaceae</taxon>
        <taxon>Niastella</taxon>
    </lineage>
</organism>
<evidence type="ECO:0000313" key="2">
    <source>
        <dbReference type="EMBL" id="OQP62652.1"/>
    </source>
</evidence>
<evidence type="ECO:0000313" key="3">
    <source>
        <dbReference type="Proteomes" id="UP000192796"/>
    </source>
</evidence>
<feature type="signal peptide" evidence="1">
    <location>
        <begin position="1"/>
        <end position="20"/>
    </location>
</feature>
<protein>
    <recommendedName>
        <fullName evidence="4">Lipocalin-like domain-containing protein</fullName>
    </recommendedName>
</protein>
<sequence>MTKLRFLFLIPIGLSLSVQAQKTDSLVGKWKYYDVYNKQKYDTATLKIAKEYFGAMTLYFKKNKHYKAFVMNNIDEGVWSMNESTSKVRLTSYKGHSNESQIIGLGDDKLILTMGEGSFIMTRTDITPSDNIEQPLPEIKTVAATKNQISKKWFLQRREAPGRTEAQVKFASKLIKGAYAHFKQNGDYEAQSLKVTESGKWEFGPDKRSIIVTIENQQRIWNIKAISSTELVLISGYTEEIWKFSTKLL</sequence>
<dbReference type="RefSeq" id="WP_081148478.1">
    <property type="nucleotide sequence ID" value="NZ_LVYD01000049.1"/>
</dbReference>
<name>A0A1V9FWC6_9BACT</name>
<gene>
    <name evidence="2" type="ORF">A3860_26950</name>
</gene>
<dbReference type="EMBL" id="LVYD01000049">
    <property type="protein sequence ID" value="OQP62652.1"/>
    <property type="molecule type" value="Genomic_DNA"/>
</dbReference>
<dbReference type="AlphaFoldDB" id="A0A1V9FWC6"/>
<evidence type="ECO:0000256" key="1">
    <source>
        <dbReference type="SAM" id="SignalP"/>
    </source>
</evidence>
<comment type="caution">
    <text evidence="2">The sequence shown here is derived from an EMBL/GenBank/DDBJ whole genome shotgun (WGS) entry which is preliminary data.</text>
</comment>
<reference evidence="2 3" key="1">
    <citation type="submission" date="2016-03" db="EMBL/GenBank/DDBJ databases">
        <title>Niastella vici sp. nov., isolated from farmland soil.</title>
        <authorList>
            <person name="Chen L."/>
            <person name="Wang D."/>
            <person name="Yang S."/>
            <person name="Wang G."/>
        </authorList>
    </citation>
    <scope>NUCLEOTIDE SEQUENCE [LARGE SCALE GENOMIC DNA]</scope>
    <source>
        <strain evidence="2 3">DJ57</strain>
    </source>
</reference>
<dbReference type="OrthoDB" id="643338at2"/>
<keyword evidence="1" id="KW-0732">Signal</keyword>